<feature type="compositionally biased region" description="Basic and acidic residues" evidence="7">
    <location>
        <begin position="187"/>
        <end position="203"/>
    </location>
</feature>
<evidence type="ECO:0000256" key="5">
    <source>
        <dbReference type="ARBA" id="ARBA00023242"/>
    </source>
</evidence>
<dbReference type="Pfam" id="PF06220">
    <property type="entry name" value="zf-U1"/>
    <property type="match status" value="1"/>
</dbReference>
<dbReference type="STRING" id="698492.A0A0E9NHJ6"/>
<dbReference type="InterPro" id="IPR003604">
    <property type="entry name" value="Matrin/U1-like-C_Znf_C2H2"/>
</dbReference>
<evidence type="ECO:0000259" key="8">
    <source>
        <dbReference type="PROSITE" id="PS50171"/>
    </source>
</evidence>
<dbReference type="SUPFAM" id="SSF57667">
    <property type="entry name" value="beta-beta-alpha zinc fingers"/>
    <property type="match status" value="1"/>
</dbReference>
<comment type="caution">
    <text evidence="9">The sequence shown here is derived from an EMBL/GenBank/DDBJ whole genome shotgun (WGS) entry which is preliminary data.</text>
</comment>
<feature type="domain" description="Matrin-type" evidence="8">
    <location>
        <begin position="11"/>
        <end position="42"/>
    </location>
</feature>
<dbReference type="InterPro" id="IPR013085">
    <property type="entry name" value="U1-CZ_Znf_C2H2"/>
</dbReference>
<dbReference type="InterPro" id="IPR036236">
    <property type="entry name" value="Znf_C2H2_sf"/>
</dbReference>
<dbReference type="PANTHER" id="PTHR13173">
    <property type="entry name" value="WW DOMAIN BINDING PROTEIN 4"/>
    <property type="match status" value="1"/>
</dbReference>
<dbReference type="SMART" id="SM00451">
    <property type="entry name" value="ZnF_U1"/>
    <property type="match status" value="1"/>
</dbReference>
<dbReference type="OMA" id="HEQSFKH"/>
<keyword evidence="4" id="KW-0862">Zinc</keyword>
<gene>
    <name evidence="9" type="ORF">G7K_3024-t1</name>
</gene>
<evidence type="ECO:0000313" key="9">
    <source>
        <dbReference type="EMBL" id="GAO48860.1"/>
    </source>
</evidence>
<feature type="compositionally biased region" description="Polar residues" evidence="7">
    <location>
        <begin position="95"/>
        <end position="107"/>
    </location>
</feature>
<dbReference type="EMBL" id="BACD03000018">
    <property type="protein sequence ID" value="GAO48860.1"/>
    <property type="molecule type" value="Genomic_DNA"/>
</dbReference>
<evidence type="ECO:0000256" key="2">
    <source>
        <dbReference type="ARBA" id="ARBA00022723"/>
    </source>
</evidence>
<dbReference type="InterPro" id="IPR040023">
    <property type="entry name" value="WBP4"/>
</dbReference>
<accession>A0A0E9NHJ6</accession>
<evidence type="ECO:0000256" key="3">
    <source>
        <dbReference type="ARBA" id="ARBA00022771"/>
    </source>
</evidence>
<proteinExistence type="predicted"/>
<evidence type="ECO:0000256" key="1">
    <source>
        <dbReference type="ARBA" id="ARBA00004123"/>
    </source>
</evidence>
<dbReference type="Proteomes" id="UP000033140">
    <property type="component" value="Unassembled WGS sequence"/>
</dbReference>
<keyword evidence="5" id="KW-0539">Nucleus</keyword>
<dbReference type="RefSeq" id="XP_019024435.1">
    <property type="nucleotide sequence ID" value="XM_019170570.1"/>
</dbReference>
<evidence type="ECO:0000256" key="7">
    <source>
        <dbReference type="SAM" id="MobiDB-lite"/>
    </source>
</evidence>
<keyword evidence="3" id="KW-0863">Zinc-finger</keyword>
<comment type="subcellular location">
    <subcellularLocation>
        <location evidence="1">Nucleus</location>
    </subcellularLocation>
</comment>
<dbReference type="GO" id="GO:0003723">
    <property type="term" value="F:RNA binding"/>
    <property type="evidence" value="ECO:0007669"/>
    <property type="project" value="TreeGrafter"/>
</dbReference>
<evidence type="ECO:0000313" key="10">
    <source>
        <dbReference type="Proteomes" id="UP000033140"/>
    </source>
</evidence>
<reference evidence="9 10" key="3">
    <citation type="journal article" date="2015" name="Genome Announc.">
        <title>Draft Genome Sequence of the Archiascomycetous Yeast Saitoella complicata.</title>
        <authorList>
            <person name="Yamauchi K."/>
            <person name="Kondo S."/>
            <person name="Hamamoto M."/>
            <person name="Takahashi Y."/>
            <person name="Ogura Y."/>
            <person name="Hayashi T."/>
            <person name="Nishida H."/>
        </authorList>
    </citation>
    <scope>NUCLEOTIDE SEQUENCE [LARGE SCALE GENOMIC DNA]</scope>
    <source>
        <strain evidence="9 10">NRRL Y-17804</strain>
    </source>
</reference>
<keyword evidence="6" id="KW-0175">Coiled coil</keyword>
<sequence length="235" mass="26613">MADFWKSTPKYYCKFCEAYVTDTKLGRQQHEATGKHQGNLKRNLRELHKKAEEKKREDKIVQQELKRIEKITGAPQKKEDEEDDAKGEKVGFYESSATTSKGAQPISTVKKIKDDTPKTLDSEIFKATTAVVNPSAPPPSSYVPERLPPKPESTDVKPDLTDEYVKAELAYARKREIDEEEATGQSKDPEDLRKFKVEEKTYPIEDLPGDEGNVPAPTFKKRKTGGAGRNVRKKE</sequence>
<dbReference type="Gene3D" id="3.30.160.60">
    <property type="entry name" value="Classic Zinc Finger"/>
    <property type="match status" value="1"/>
</dbReference>
<feature type="region of interest" description="Disordered" evidence="7">
    <location>
        <begin position="129"/>
        <end position="162"/>
    </location>
</feature>
<reference evidence="9 10" key="1">
    <citation type="journal article" date="2011" name="J. Gen. Appl. Microbiol.">
        <title>Draft genome sequencing of the enigmatic yeast Saitoella complicata.</title>
        <authorList>
            <person name="Nishida H."/>
            <person name="Hamamoto M."/>
            <person name="Sugiyama J."/>
        </authorList>
    </citation>
    <scope>NUCLEOTIDE SEQUENCE [LARGE SCALE GENOMIC DNA]</scope>
    <source>
        <strain evidence="9 10">NRRL Y-17804</strain>
    </source>
</reference>
<feature type="coiled-coil region" evidence="6">
    <location>
        <begin position="37"/>
        <end position="71"/>
    </location>
</feature>
<evidence type="ECO:0000256" key="6">
    <source>
        <dbReference type="SAM" id="Coils"/>
    </source>
</evidence>
<dbReference type="GO" id="GO:0008270">
    <property type="term" value="F:zinc ion binding"/>
    <property type="evidence" value="ECO:0007669"/>
    <property type="project" value="UniProtKB-KW"/>
</dbReference>
<dbReference type="OrthoDB" id="191651at2759"/>
<organism evidence="9 10">
    <name type="scientific">Saitoella complicata (strain BCRC 22490 / CBS 7301 / JCM 7358 / NBRC 10748 / NRRL Y-17804)</name>
    <dbReference type="NCBI Taxonomy" id="698492"/>
    <lineage>
        <taxon>Eukaryota</taxon>
        <taxon>Fungi</taxon>
        <taxon>Dikarya</taxon>
        <taxon>Ascomycota</taxon>
        <taxon>Taphrinomycotina</taxon>
        <taxon>Taphrinomycotina incertae sedis</taxon>
        <taxon>Saitoella</taxon>
    </lineage>
</organism>
<protein>
    <recommendedName>
        <fullName evidence="8">Matrin-type domain-containing protein</fullName>
    </recommendedName>
</protein>
<keyword evidence="2" id="KW-0479">Metal-binding</keyword>
<dbReference type="PROSITE" id="PS50171">
    <property type="entry name" value="ZF_MATRIN"/>
    <property type="match status" value="1"/>
</dbReference>
<feature type="region of interest" description="Disordered" evidence="7">
    <location>
        <begin position="71"/>
        <end position="114"/>
    </location>
</feature>
<evidence type="ECO:0000256" key="4">
    <source>
        <dbReference type="ARBA" id="ARBA00022833"/>
    </source>
</evidence>
<dbReference type="AlphaFoldDB" id="A0A0E9NHJ6"/>
<dbReference type="GO" id="GO:0000398">
    <property type="term" value="P:mRNA splicing, via spliceosome"/>
    <property type="evidence" value="ECO:0007669"/>
    <property type="project" value="InterPro"/>
</dbReference>
<feature type="region of interest" description="Disordered" evidence="7">
    <location>
        <begin position="174"/>
        <end position="235"/>
    </location>
</feature>
<feature type="compositionally biased region" description="Basic residues" evidence="7">
    <location>
        <begin position="219"/>
        <end position="235"/>
    </location>
</feature>
<dbReference type="GO" id="GO:0071011">
    <property type="term" value="C:precatalytic spliceosome"/>
    <property type="evidence" value="ECO:0007669"/>
    <property type="project" value="TreeGrafter"/>
</dbReference>
<reference evidence="9 10" key="2">
    <citation type="journal article" date="2014" name="J. Gen. Appl. Microbiol.">
        <title>The early diverging ascomycetous budding yeast Saitoella complicata has three histone deacetylases belonging to the Clr6, Hos2, and Rpd3 lineages.</title>
        <authorList>
            <person name="Nishida H."/>
            <person name="Matsumoto T."/>
            <person name="Kondo S."/>
            <person name="Hamamoto M."/>
            <person name="Yoshikawa H."/>
        </authorList>
    </citation>
    <scope>NUCLEOTIDE SEQUENCE [LARGE SCALE GENOMIC DNA]</scope>
    <source>
        <strain evidence="9 10">NRRL Y-17804</strain>
    </source>
</reference>
<name>A0A0E9NHJ6_SAICN</name>
<dbReference type="InterPro" id="IPR000690">
    <property type="entry name" value="Matrin/U1-C_Znf_C2H2"/>
</dbReference>
<keyword evidence="10" id="KW-1185">Reference proteome</keyword>
<feature type="compositionally biased region" description="Basic and acidic residues" evidence="7">
    <location>
        <begin position="147"/>
        <end position="162"/>
    </location>
</feature>
<dbReference type="PANTHER" id="PTHR13173:SF10">
    <property type="entry name" value="WW DOMAIN-BINDING PROTEIN 4"/>
    <property type="match status" value="1"/>
</dbReference>